<evidence type="ECO:0008006" key="5">
    <source>
        <dbReference type="Google" id="ProtNLM"/>
    </source>
</evidence>
<name>A0A2K3P003_TRIPR</name>
<dbReference type="Pfam" id="PF13812">
    <property type="entry name" value="PPR_3"/>
    <property type="match status" value="2"/>
</dbReference>
<dbReference type="AlphaFoldDB" id="A0A2K3P003"/>
<organism evidence="3 4">
    <name type="scientific">Trifolium pratense</name>
    <name type="common">Red clover</name>
    <dbReference type="NCBI Taxonomy" id="57577"/>
    <lineage>
        <taxon>Eukaryota</taxon>
        <taxon>Viridiplantae</taxon>
        <taxon>Streptophyta</taxon>
        <taxon>Embryophyta</taxon>
        <taxon>Tracheophyta</taxon>
        <taxon>Spermatophyta</taxon>
        <taxon>Magnoliopsida</taxon>
        <taxon>eudicotyledons</taxon>
        <taxon>Gunneridae</taxon>
        <taxon>Pentapetalae</taxon>
        <taxon>rosids</taxon>
        <taxon>fabids</taxon>
        <taxon>Fabales</taxon>
        <taxon>Fabaceae</taxon>
        <taxon>Papilionoideae</taxon>
        <taxon>50 kb inversion clade</taxon>
        <taxon>NPAAA clade</taxon>
        <taxon>Hologalegina</taxon>
        <taxon>IRL clade</taxon>
        <taxon>Trifolieae</taxon>
        <taxon>Trifolium</taxon>
    </lineage>
</organism>
<protein>
    <recommendedName>
        <fullName evidence="5">Pentatricopeptide repeat-containing protein</fullName>
    </recommendedName>
</protein>
<dbReference type="EMBL" id="ASHM01002628">
    <property type="protein sequence ID" value="PNY08626.1"/>
    <property type="molecule type" value="Genomic_DNA"/>
</dbReference>
<dbReference type="Gene3D" id="1.25.40.10">
    <property type="entry name" value="Tetratricopeptide repeat domain"/>
    <property type="match status" value="1"/>
</dbReference>
<evidence type="ECO:0000256" key="1">
    <source>
        <dbReference type="ARBA" id="ARBA00007626"/>
    </source>
</evidence>
<dbReference type="NCBIfam" id="TIGR00756">
    <property type="entry name" value="PPR"/>
    <property type="match status" value="1"/>
</dbReference>
<comment type="caution">
    <text evidence="3">The sequence shown here is derived from an EMBL/GenBank/DDBJ whole genome shotgun (WGS) entry which is preliminary data.</text>
</comment>
<evidence type="ECO:0000256" key="2">
    <source>
        <dbReference type="ARBA" id="ARBA00022737"/>
    </source>
</evidence>
<dbReference type="InterPro" id="IPR011990">
    <property type="entry name" value="TPR-like_helical_dom_sf"/>
</dbReference>
<keyword evidence="2" id="KW-0677">Repeat</keyword>
<dbReference type="InterPro" id="IPR002885">
    <property type="entry name" value="PPR_rpt"/>
</dbReference>
<sequence>MNRKGVKWGEVLGALIKSFCVEEEAEGLFVEMKAKVIKPTGATFNILMHAYSRRIQSKIVEKAYVAFENMIRDGIKLSTETYSTLLDAFRRAGDTETLMKIWKLIMNQSLHGSKRCNIQIQEDRIATNSMTYNMMMNAYAGTRRARLEAFTIVERDGSS</sequence>
<evidence type="ECO:0000313" key="4">
    <source>
        <dbReference type="Proteomes" id="UP000236291"/>
    </source>
</evidence>
<evidence type="ECO:0000313" key="3">
    <source>
        <dbReference type="EMBL" id="PNY08626.1"/>
    </source>
</evidence>
<accession>A0A2K3P003</accession>
<comment type="similarity">
    <text evidence="1">Belongs to the PPR family. P subfamily.</text>
</comment>
<dbReference type="PANTHER" id="PTHR47447">
    <property type="entry name" value="OS03G0856100 PROTEIN"/>
    <property type="match status" value="1"/>
</dbReference>
<proteinExistence type="inferred from homology"/>
<dbReference type="Proteomes" id="UP000236291">
    <property type="component" value="Unassembled WGS sequence"/>
</dbReference>
<dbReference type="PANTHER" id="PTHR47447:SF23">
    <property type="entry name" value="PENTACOTRIPEPTIDE-REPEAT REGION OF PRORP DOMAIN-CONTAINING PROTEIN"/>
    <property type="match status" value="1"/>
</dbReference>
<reference evidence="3 4" key="1">
    <citation type="journal article" date="2014" name="Am. J. Bot.">
        <title>Genome assembly and annotation for red clover (Trifolium pratense; Fabaceae).</title>
        <authorList>
            <person name="Istvanek J."/>
            <person name="Jaros M."/>
            <person name="Krenek A."/>
            <person name="Repkova J."/>
        </authorList>
    </citation>
    <scope>NUCLEOTIDE SEQUENCE [LARGE SCALE GENOMIC DNA]</scope>
    <source>
        <strain evidence="4">cv. Tatra</strain>
        <tissue evidence="3">Young leaves</tissue>
    </source>
</reference>
<reference evidence="3 4" key="2">
    <citation type="journal article" date="2017" name="Front. Plant Sci.">
        <title>Gene Classification and Mining of Molecular Markers Useful in Red Clover (Trifolium pratense) Breeding.</title>
        <authorList>
            <person name="Istvanek J."/>
            <person name="Dluhosova J."/>
            <person name="Dluhos P."/>
            <person name="Patkova L."/>
            <person name="Nedelnik J."/>
            <person name="Repkova J."/>
        </authorList>
    </citation>
    <scope>NUCLEOTIDE SEQUENCE [LARGE SCALE GENOMIC DNA]</scope>
    <source>
        <strain evidence="4">cv. Tatra</strain>
        <tissue evidence="3">Young leaves</tissue>
    </source>
</reference>
<dbReference type="STRING" id="57577.A0A2K3P003"/>
<gene>
    <name evidence="3" type="ORF">L195_g005154</name>
</gene>